<dbReference type="RefSeq" id="WP_162181267.1">
    <property type="nucleotide sequence ID" value="NZ_BAWF01000094.1"/>
</dbReference>
<evidence type="ECO:0000313" key="2">
    <source>
        <dbReference type="Proteomes" id="UP000019491"/>
    </source>
</evidence>
<dbReference type="AlphaFoldDB" id="X0Q1J4"/>
<keyword evidence="2" id="KW-1185">Reference proteome</keyword>
<sequence>MASLGFSTAGARGDPAVFPAGARAVTAITVSAATRAPQPAGQHIATMNITEKEVPGFSIQFVQQNR</sequence>
<name>X0Q1J4_RHOWR</name>
<evidence type="ECO:0000313" key="1">
    <source>
        <dbReference type="EMBL" id="GAF49964.1"/>
    </source>
</evidence>
<proteinExistence type="predicted"/>
<organism evidence="1 2">
    <name type="scientific">Rhodococcus wratislaviensis NBRC 100605</name>
    <dbReference type="NCBI Taxonomy" id="1219028"/>
    <lineage>
        <taxon>Bacteria</taxon>
        <taxon>Bacillati</taxon>
        <taxon>Actinomycetota</taxon>
        <taxon>Actinomycetes</taxon>
        <taxon>Mycobacteriales</taxon>
        <taxon>Nocardiaceae</taxon>
        <taxon>Rhodococcus</taxon>
    </lineage>
</organism>
<accession>X0Q1J4</accession>
<reference evidence="1 2" key="1">
    <citation type="submission" date="2014-02" db="EMBL/GenBank/DDBJ databases">
        <title>Whole genome shotgun sequence of Rhodococcus wratislaviensis NBRC 100605.</title>
        <authorList>
            <person name="Hosoyama A."/>
            <person name="Tsuchikane K."/>
            <person name="Yoshida I."/>
            <person name="Ohji S."/>
            <person name="Ichikawa N."/>
            <person name="Yamazoe A."/>
            <person name="Fujita N."/>
        </authorList>
    </citation>
    <scope>NUCLEOTIDE SEQUENCE [LARGE SCALE GENOMIC DNA]</scope>
    <source>
        <strain evidence="1 2">NBRC 100605</strain>
    </source>
</reference>
<protein>
    <submittedName>
        <fullName evidence="1">Uncharacterized protein</fullName>
    </submittedName>
</protein>
<dbReference type="EMBL" id="BAWF01000094">
    <property type="protein sequence ID" value="GAF49964.1"/>
    <property type="molecule type" value="Genomic_DNA"/>
</dbReference>
<comment type="caution">
    <text evidence="1">The sequence shown here is derived from an EMBL/GenBank/DDBJ whole genome shotgun (WGS) entry which is preliminary data.</text>
</comment>
<dbReference type="Proteomes" id="UP000019491">
    <property type="component" value="Unassembled WGS sequence"/>
</dbReference>
<gene>
    <name evidence="1" type="ORF">RW1_094_00030</name>
</gene>